<feature type="transmembrane region" description="Helical" evidence="1">
    <location>
        <begin position="31"/>
        <end position="55"/>
    </location>
</feature>
<organism evidence="2 3">
    <name type="scientific">Roseburia zhanii</name>
    <dbReference type="NCBI Taxonomy" id="2763064"/>
    <lineage>
        <taxon>Bacteria</taxon>
        <taxon>Bacillati</taxon>
        <taxon>Bacillota</taxon>
        <taxon>Clostridia</taxon>
        <taxon>Lachnospirales</taxon>
        <taxon>Lachnospiraceae</taxon>
        <taxon>Roseburia</taxon>
    </lineage>
</organism>
<accession>A0A923LN32</accession>
<keyword evidence="3" id="KW-1185">Reference proteome</keyword>
<sequence length="305" mass="35882">MTKKELFWAINDLDEEFIDEALKYKNKGKKYYIILTMAACFFLVFICRYEMAYVYHGEGTASEIQLVVMPNNRVCFYELSELRRYEQKNLSKRLGELIFDREQILNYDKNKNTVSMYVPEKVYKEKGKDNYAKIILKVDGKYWEAEFLSFLIETVPSESESALTNIMGHEYDYSAYTFGTVLEEIYGVSDKSDITQILLKPSEKNICTIDDPAVIHEIYSITKDMKVVGDDELAPELTTEKIKRRKRKSDEKLSSIFYFQLKDGQKIILYYLQSYGAFVSNDEDYYVPLSDEDMRKIERIIRNNS</sequence>
<keyword evidence="1" id="KW-0812">Transmembrane</keyword>
<evidence type="ECO:0000313" key="3">
    <source>
        <dbReference type="Proteomes" id="UP000606720"/>
    </source>
</evidence>
<protein>
    <submittedName>
        <fullName evidence="2">Uncharacterized protein</fullName>
    </submittedName>
</protein>
<evidence type="ECO:0000256" key="1">
    <source>
        <dbReference type="SAM" id="Phobius"/>
    </source>
</evidence>
<reference evidence="2" key="1">
    <citation type="submission" date="2020-08" db="EMBL/GenBank/DDBJ databases">
        <title>Genome public.</title>
        <authorList>
            <person name="Liu C."/>
            <person name="Sun Q."/>
        </authorList>
    </citation>
    <scope>NUCLEOTIDE SEQUENCE</scope>
    <source>
        <strain evidence="2">BX1005</strain>
    </source>
</reference>
<gene>
    <name evidence="2" type="ORF">H8S17_01455</name>
</gene>
<dbReference type="AlphaFoldDB" id="A0A923LN32"/>
<dbReference type="EMBL" id="JACOPH010000001">
    <property type="protein sequence ID" value="MBC5712888.1"/>
    <property type="molecule type" value="Genomic_DNA"/>
</dbReference>
<dbReference type="RefSeq" id="WP_186865925.1">
    <property type="nucleotide sequence ID" value="NZ_JACOPH010000001.1"/>
</dbReference>
<keyword evidence="1" id="KW-1133">Transmembrane helix</keyword>
<dbReference type="Proteomes" id="UP000606720">
    <property type="component" value="Unassembled WGS sequence"/>
</dbReference>
<keyword evidence="1" id="KW-0472">Membrane</keyword>
<proteinExistence type="predicted"/>
<evidence type="ECO:0000313" key="2">
    <source>
        <dbReference type="EMBL" id="MBC5712888.1"/>
    </source>
</evidence>
<comment type="caution">
    <text evidence="2">The sequence shown here is derived from an EMBL/GenBank/DDBJ whole genome shotgun (WGS) entry which is preliminary data.</text>
</comment>
<name>A0A923LN32_9FIRM</name>